<accession>A0A844SVD7</accession>
<protein>
    <submittedName>
        <fullName evidence="1">DUF1611 domain-containing protein</fullName>
    </submittedName>
</protein>
<dbReference type="SUPFAM" id="SSF52540">
    <property type="entry name" value="P-loop containing nucleoside triphosphate hydrolases"/>
    <property type="match status" value="1"/>
</dbReference>
<dbReference type="AlphaFoldDB" id="A0A844SVD7"/>
<dbReference type="Proteomes" id="UP000436468">
    <property type="component" value="Unassembled WGS sequence"/>
</dbReference>
<proteinExistence type="predicted"/>
<organism evidence="1 2">
    <name type="scientific">Bradyrhizobium pachyrhizi</name>
    <dbReference type="NCBI Taxonomy" id="280333"/>
    <lineage>
        <taxon>Bacteria</taxon>
        <taxon>Pseudomonadati</taxon>
        <taxon>Pseudomonadota</taxon>
        <taxon>Alphaproteobacteria</taxon>
        <taxon>Hyphomicrobiales</taxon>
        <taxon>Nitrobacteraceae</taxon>
        <taxon>Bradyrhizobium</taxon>
    </lineage>
</organism>
<dbReference type="InterPro" id="IPR027417">
    <property type="entry name" value="P-loop_NTPase"/>
</dbReference>
<dbReference type="RefSeq" id="WP_157348616.1">
    <property type="nucleotide sequence ID" value="NZ_WQNF01000055.1"/>
</dbReference>
<keyword evidence="2" id="KW-1185">Reference proteome</keyword>
<evidence type="ECO:0000313" key="2">
    <source>
        <dbReference type="Proteomes" id="UP000436468"/>
    </source>
</evidence>
<reference evidence="1 2" key="1">
    <citation type="submission" date="2019-12" db="EMBL/GenBank/DDBJ databases">
        <title>Draft genome sequences Bradyrhizobium cajani AMBPC1010, Bradyrhizobium pachyrhizi AMBPC1040 and Bradyrhizobium yuanmingense ALSPC3051, three plant growth promoting strains isolated from nodules of Cajanus cajan L. in Dominican Republic.</title>
        <authorList>
            <person name="Flores-Felix J.D."/>
            <person name="Araujo J."/>
            <person name="Diaz-Alcantara C."/>
            <person name="Gonzalez-Andres F."/>
            <person name="Velazquez E."/>
        </authorList>
    </citation>
    <scope>NUCLEOTIDE SEQUENCE [LARGE SCALE GENOMIC DNA]</scope>
    <source>
        <strain evidence="1 2">1040</strain>
    </source>
</reference>
<dbReference type="EMBL" id="WQNF01000055">
    <property type="protein sequence ID" value="MVT70938.1"/>
    <property type="molecule type" value="Genomic_DNA"/>
</dbReference>
<name>A0A844SVD7_9BRAD</name>
<gene>
    <name evidence="1" type="ORF">GPL21_38480</name>
</gene>
<sequence>MTATQLMRMVRIPYSLRHVPCDSLYCLVDVPRSPEPGDVVVASVENVAKNSTLELNNGRRASLHEGDVIAAVFGNRYATLQFEGLVGRNEDACDLLSMGGLCGIVQSKHSKVAEPTRLRLLGAVADKHGRPLKMRDHHLKAATAQRWPHIAVVCGSSMNAGKTYTAMSIIKGLSKAGRNVAGIKLTGTATGKDTWSMLDAGASVALDFVDGGYPSTYMCGHDELLQLHHLLVGYAAAQSAEYVVVEIADGLLQRETAMLLQSPSFTSTVDSWIFAGGDPMAAESGVRMMRGWGVEPIAVSGALTMSSLNIREVDAATGVSCLRAKEIKDGALNALLDRKSTRNAASPLRMPA</sequence>
<dbReference type="Gene3D" id="3.40.50.300">
    <property type="entry name" value="P-loop containing nucleotide triphosphate hydrolases"/>
    <property type="match status" value="1"/>
</dbReference>
<evidence type="ECO:0000313" key="1">
    <source>
        <dbReference type="EMBL" id="MVT70938.1"/>
    </source>
</evidence>
<comment type="caution">
    <text evidence="1">The sequence shown here is derived from an EMBL/GenBank/DDBJ whole genome shotgun (WGS) entry which is preliminary data.</text>
</comment>